<accession>A0A4Y1RIR3</accession>
<name>A0A4Y1RIR3_PRUDU</name>
<evidence type="ECO:0000313" key="2">
    <source>
        <dbReference type="EMBL" id="BBH04201.1"/>
    </source>
</evidence>
<sequence>KKHVEPTFMGPTKKLSKDFGGCTLKDLPINREGRREKEWATEEREEKEEEKEEERKRKEREEEEGK</sequence>
<protein>
    <submittedName>
        <fullName evidence="2">HXXXD-type acyl-transferase family protein</fullName>
    </submittedName>
</protein>
<dbReference type="AlphaFoldDB" id="A0A4Y1RIR3"/>
<proteinExistence type="predicted"/>
<dbReference type="GO" id="GO:0016740">
    <property type="term" value="F:transferase activity"/>
    <property type="evidence" value="ECO:0007669"/>
    <property type="project" value="UniProtKB-KW"/>
</dbReference>
<organism evidence="2">
    <name type="scientific">Prunus dulcis</name>
    <name type="common">Almond</name>
    <name type="synonym">Amygdalus dulcis</name>
    <dbReference type="NCBI Taxonomy" id="3755"/>
    <lineage>
        <taxon>Eukaryota</taxon>
        <taxon>Viridiplantae</taxon>
        <taxon>Streptophyta</taxon>
        <taxon>Embryophyta</taxon>
        <taxon>Tracheophyta</taxon>
        <taxon>Spermatophyta</taxon>
        <taxon>Magnoliopsida</taxon>
        <taxon>eudicotyledons</taxon>
        <taxon>Gunneridae</taxon>
        <taxon>Pentapetalae</taxon>
        <taxon>rosids</taxon>
        <taxon>fabids</taxon>
        <taxon>Rosales</taxon>
        <taxon>Rosaceae</taxon>
        <taxon>Amygdaloideae</taxon>
        <taxon>Amygdaleae</taxon>
        <taxon>Prunus</taxon>
    </lineage>
</organism>
<feature type="compositionally biased region" description="Basic and acidic residues" evidence="1">
    <location>
        <begin position="28"/>
        <end position="44"/>
    </location>
</feature>
<reference evidence="2" key="1">
    <citation type="journal article" date="2019" name="Science">
        <title>Mutation of a bHLH transcription factor allowed almond domestication.</title>
        <authorList>
            <person name="Sanchez-Perez R."/>
            <person name="Pavan S."/>
            <person name="Mazzeo R."/>
            <person name="Moldovan C."/>
            <person name="Aiese Cigliano R."/>
            <person name="Del Cueto J."/>
            <person name="Ricciardi F."/>
            <person name="Lotti C."/>
            <person name="Ricciardi L."/>
            <person name="Dicenta F."/>
            <person name="Lopez-Marques R.L."/>
            <person name="Lindberg Moller B."/>
        </authorList>
    </citation>
    <scope>NUCLEOTIDE SEQUENCE</scope>
</reference>
<feature type="region of interest" description="Disordered" evidence="1">
    <location>
        <begin position="1"/>
        <end position="66"/>
    </location>
</feature>
<feature type="non-terminal residue" evidence="2">
    <location>
        <position position="1"/>
    </location>
</feature>
<dbReference type="EMBL" id="AP019301">
    <property type="protein sequence ID" value="BBH04201.1"/>
    <property type="molecule type" value="Genomic_DNA"/>
</dbReference>
<evidence type="ECO:0000256" key="1">
    <source>
        <dbReference type="SAM" id="MobiDB-lite"/>
    </source>
</evidence>
<keyword evidence="2" id="KW-0808">Transferase</keyword>
<gene>
    <name evidence="2" type="ORF">Prudu_015272</name>
</gene>